<accession>A0A7Y2EBE0</accession>
<keyword evidence="2" id="KW-0378">Hydrolase</keyword>
<dbReference type="InterPro" id="IPR001279">
    <property type="entry name" value="Metallo-B-lactamas"/>
</dbReference>
<protein>
    <submittedName>
        <fullName evidence="2">MBL fold metallo-hydrolase</fullName>
    </submittedName>
</protein>
<dbReference type="PANTHER" id="PTHR46018:SF2">
    <property type="entry name" value="ZINC PHOSPHODIESTERASE ELAC PROTEIN 1"/>
    <property type="match status" value="1"/>
</dbReference>
<evidence type="ECO:0000313" key="3">
    <source>
        <dbReference type="Proteomes" id="UP000547674"/>
    </source>
</evidence>
<dbReference type="GO" id="GO:0042781">
    <property type="term" value="F:3'-tRNA processing endoribonuclease activity"/>
    <property type="evidence" value="ECO:0007669"/>
    <property type="project" value="TreeGrafter"/>
</dbReference>
<dbReference type="Pfam" id="PF12706">
    <property type="entry name" value="Lactamase_B_2"/>
    <property type="match status" value="1"/>
</dbReference>
<dbReference type="CDD" id="cd16272">
    <property type="entry name" value="RNaseZ_MBL-fold"/>
    <property type="match status" value="1"/>
</dbReference>
<dbReference type="AlphaFoldDB" id="A0A7Y2EBE0"/>
<proteinExistence type="predicted"/>
<dbReference type="EMBL" id="JABDJR010000585">
    <property type="protein sequence ID" value="NNF07975.1"/>
    <property type="molecule type" value="Genomic_DNA"/>
</dbReference>
<dbReference type="SMART" id="SM00849">
    <property type="entry name" value="Lactamase_B"/>
    <property type="match status" value="1"/>
</dbReference>
<dbReference type="Gene3D" id="3.60.15.10">
    <property type="entry name" value="Ribonuclease Z/Hydroxyacylglutathione hydrolase-like"/>
    <property type="match status" value="1"/>
</dbReference>
<gene>
    <name evidence="2" type="ORF">HKN21_14525</name>
</gene>
<dbReference type="Proteomes" id="UP000547674">
    <property type="component" value="Unassembled WGS sequence"/>
</dbReference>
<feature type="domain" description="Metallo-beta-lactamase" evidence="1">
    <location>
        <begin position="18"/>
        <end position="219"/>
    </location>
</feature>
<reference evidence="2 3" key="1">
    <citation type="submission" date="2020-03" db="EMBL/GenBank/DDBJ databases">
        <title>Metabolic flexibility allows generalist bacteria to become dominant in a frequently disturbed ecosystem.</title>
        <authorList>
            <person name="Chen Y.-J."/>
            <person name="Leung P.M."/>
            <person name="Bay S.K."/>
            <person name="Hugenholtz P."/>
            <person name="Kessler A.J."/>
            <person name="Shelley G."/>
            <person name="Waite D.W."/>
            <person name="Cook P.L."/>
            <person name="Greening C."/>
        </authorList>
    </citation>
    <scope>NUCLEOTIDE SEQUENCE [LARGE SCALE GENOMIC DNA]</scope>
    <source>
        <strain evidence="2">SS_bin_28</strain>
    </source>
</reference>
<evidence type="ECO:0000259" key="1">
    <source>
        <dbReference type="SMART" id="SM00849"/>
    </source>
</evidence>
<comment type="caution">
    <text evidence="2">The sequence shown here is derived from an EMBL/GenBank/DDBJ whole genome shotgun (WGS) entry which is preliminary data.</text>
</comment>
<dbReference type="InterPro" id="IPR036866">
    <property type="entry name" value="RibonucZ/Hydroxyglut_hydro"/>
</dbReference>
<organism evidence="2 3">
    <name type="scientific">Eiseniibacteriota bacterium</name>
    <dbReference type="NCBI Taxonomy" id="2212470"/>
    <lineage>
        <taxon>Bacteria</taxon>
        <taxon>Candidatus Eiseniibacteriota</taxon>
    </lineage>
</organism>
<dbReference type="SUPFAM" id="SSF56281">
    <property type="entry name" value="Metallo-hydrolase/oxidoreductase"/>
    <property type="match status" value="1"/>
</dbReference>
<dbReference type="PANTHER" id="PTHR46018">
    <property type="entry name" value="ZINC PHOSPHODIESTERASE ELAC PROTEIN 1"/>
    <property type="match status" value="1"/>
</dbReference>
<name>A0A7Y2EBE0_UNCEI</name>
<sequence>MILTVVGSGTLVPNAQRSTPSLMVQTHESQFSIDGGSGTLRRQAEFGIDFRNTHWLLYTHVHPDHSLDLLHFLFASSYTPGFDRKRPLELVGPRGFENFVEQYRDGILSWTKGGDPGFAVTELDHQESHAFGDVRVTALKLNHSITNMGYRVEDKQGRSFAFTGDTAWCEELVDLARNVDVLVAECSGDEAHTLDGHLSAPEVGRLAAEAKVKQVVLTHLYPLPNDRGRIAEVARSYAGPILLARDGDRFMV</sequence>
<evidence type="ECO:0000313" key="2">
    <source>
        <dbReference type="EMBL" id="NNF07975.1"/>
    </source>
</evidence>